<dbReference type="InterPro" id="IPR050259">
    <property type="entry name" value="SDR"/>
</dbReference>
<proteinExistence type="inferred from homology"/>
<dbReference type="InterPro" id="IPR057326">
    <property type="entry name" value="KR_dom"/>
</dbReference>
<dbReference type="SUPFAM" id="SSF51735">
    <property type="entry name" value="NAD(P)-binding Rossmann-fold domains"/>
    <property type="match status" value="1"/>
</dbReference>
<reference evidence="4 5" key="1">
    <citation type="journal article" date="2015" name="Genome Announc.">
        <title>Expanding the biotechnology potential of lactobacilli through comparative genomics of 213 strains and associated genera.</title>
        <authorList>
            <person name="Sun Z."/>
            <person name="Harris H.M."/>
            <person name="McCann A."/>
            <person name="Guo C."/>
            <person name="Argimon S."/>
            <person name="Zhang W."/>
            <person name="Yang X."/>
            <person name="Jeffery I.B."/>
            <person name="Cooney J.C."/>
            <person name="Kagawa T.F."/>
            <person name="Liu W."/>
            <person name="Song Y."/>
            <person name="Salvetti E."/>
            <person name="Wrobel A."/>
            <person name="Rasinkangas P."/>
            <person name="Parkhill J."/>
            <person name="Rea M.C."/>
            <person name="O'Sullivan O."/>
            <person name="Ritari J."/>
            <person name="Douillard F.P."/>
            <person name="Paul Ross R."/>
            <person name="Yang R."/>
            <person name="Briner A.E."/>
            <person name="Felis G.E."/>
            <person name="de Vos W.M."/>
            <person name="Barrangou R."/>
            <person name="Klaenhammer T.R."/>
            <person name="Caufield P.W."/>
            <person name="Cui Y."/>
            <person name="Zhang H."/>
            <person name="O'Toole P.W."/>
        </authorList>
    </citation>
    <scope>NUCLEOTIDE SEQUENCE [LARGE SCALE GENOMIC DNA]</scope>
    <source>
        <strain evidence="4 5">DSM 13145</strain>
    </source>
</reference>
<dbReference type="Proteomes" id="UP000051445">
    <property type="component" value="Unassembled WGS sequence"/>
</dbReference>
<evidence type="ECO:0000256" key="2">
    <source>
        <dbReference type="ARBA" id="ARBA00023002"/>
    </source>
</evidence>
<dbReference type="AlphaFoldDB" id="A0A0R1PDQ7"/>
<dbReference type="InterPro" id="IPR002347">
    <property type="entry name" value="SDR_fam"/>
</dbReference>
<dbReference type="PRINTS" id="PR00081">
    <property type="entry name" value="GDHRDH"/>
</dbReference>
<dbReference type="Gene3D" id="3.40.50.720">
    <property type="entry name" value="NAD(P)-binding Rossmann-like Domain"/>
    <property type="match status" value="1"/>
</dbReference>
<dbReference type="NCBIfam" id="NF009466">
    <property type="entry name" value="PRK12826.1-2"/>
    <property type="match status" value="1"/>
</dbReference>
<comment type="caution">
    <text evidence="4">The sequence shown here is derived from an EMBL/GenBank/DDBJ whole genome shotgun (WGS) entry which is preliminary data.</text>
</comment>
<gene>
    <name evidence="4" type="ORF">FD27_GL000511</name>
</gene>
<dbReference type="PRINTS" id="PR00080">
    <property type="entry name" value="SDRFAMILY"/>
</dbReference>
<sequence>MDLKDKVVLVTGSTRGIGQATAVAFLQAGSKVIFHGRHALSSKEHQQLDALHADYTFLTADLSQPDEVQQLADDAWQAYGHVDVVVNNAGMNDDKLLIAMKQADFDSVINVNLRGPFLLTKALLKKMYKQRSGCFVNIASVVGLHGNAGQANYAASKAGIIGLTKTVAREGALRGIRCNAVAPGMIESDMTATLSERNQKRILDQIPLNRLGKTNEVAQAVLFLAQNDYMTGQTIVVDGGMTI</sequence>
<accession>A0A0R1PDQ7</accession>
<dbReference type="GO" id="GO:0032787">
    <property type="term" value="P:monocarboxylic acid metabolic process"/>
    <property type="evidence" value="ECO:0007669"/>
    <property type="project" value="UniProtKB-ARBA"/>
</dbReference>
<dbReference type="SMART" id="SM00822">
    <property type="entry name" value="PKS_KR"/>
    <property type="match status" value="1"/>
</dbReference>
<evidence type="ECO:0000259" key="3">
    <source>
        <dbReference type="SMART" id="SM00822"/>
    </source>
</evidence>
<dbReference type="Pfam" id="PF13561">
    <property type="entry name" value="adh_short_C2"/>
    <property type="match status" value="1"/>
</dbReference>
<evidence type="ECO:0000313" key="5">
    <source>
        <dbReference type="Proteomes" id="UP000051445"/>
    </source>
</evidence>
<keyword evidence="2" id="KW-0560">Oxidoreductase</keyword>
<dbReference type="NCBIfam" id="NF005559">
    <property type="entry name" value="PRK07231.1"/>
    <property type="match status" value="1"/>
</dbReference>
<name>A0A0R1PDQ7_9LACO</name>
<dbReference type="GO" id="GO:0016491">
    <property type="term" value="F:oxidoreductase activity"/>
    <property type="evidence" value="ECO:0007669"/>
    <property type="project" value="UniProtKB-KW"/>
</dbReference>
<dbReference type="PANTHER" id="PTHR42879">
    <property type="entry name" value="3-OXOACYL-(ACYL-CARRIER-PROTEIN) REDUCTASE"/>
    <property type="match status" value="1"/>
</dbReference>
<dbReference type="InterPro" id="IPR036291">
    <property type="entry name" value="NAD(P)-bd_dom_sf"/>
</dbReference>
<dbReference type="OrthoDB" id="9803333at2"/>
<organism evidence="4 5">
    <name type="scientific">Limosilactobacillus frumenti DSM 13145</name>
    <dbReference type="NCBI Taxonomy" id="1423746"/>
    <lineage>
        <taxon>Bacteria</taxon>
        <taxon>Bacillati</taxon>
        <taxon>Bacillota</taxon>
        <taxon>Bacilli</taxon>
        <taxon>Lactobacillales</taxon>
        <taxon>Lactobacillaceae</taxon>
        <taxon>Limosilactobacillus</taxon>
    </lineage>
</organism>
<dbReference type="FunFam" id="3.40.50.720:FF:000173">
    <property type="entry name" value="3-oxoacyl-[acyl-carrier protein] reductase"/>
    <property type="match status" value="1"/>
</dbReference>
<dbReference type="PROSITE" id="PS00061">
    <property type="entry name" value="ADH_SHORT"/>
    <property type="match status" value="1"/>
</dbReference>
<dbReference type="EMBL" id="AZER01000014">
    <property type="protein sequence ID" value="KRL27770.1"/>
    <property type="molecule type" value="Genomic_DNA"/>
</dbReference>
<feature type="domain" description="Ketoreductase" evidence="3">
    <location>
        <begin position="6"/>
        <end position="205"/>
    </location>
</feature>
<keyword evidence="5" id="KW-1185">Reference proteome</keyword>
<evidence type="ECO:0000256" key="1">
    <source>
        <dbReference type="ARBA" id="ARBA00006484"/>
    </source>
</evidence>
<dbReference type="RefSeq" id="WP_057749699.1">
    <property type="nucleotide sequence ID" value="NZ_AZER01000014.1"/>
</dbReference>
<dbReference type="PATRIC" id="fig|1423746.3.peg.519"/>
<evidence type="ECO:0000313" key="4">
    <source>
        <dbReference type="EMBL" id="KRL27770.1"/>
    </source>
</evidence>
<dbReference type="PANTHER" id="PTHR42879:SF2">
    <property type="entry name" value="3-OXOACYL-[ACYL-CARRIER-PROTEIN] REDUCTASE FABG"/>
    <property type="match status" value="1"/>
</dbReference>
<protein>
    <submittedName>
        <fullName evidence="4">3-oxoacyl-[acyl-carrier-protein] reductase</fullName>
    </submittedName>
</protein>
<dbReference type="STRING" id="1423746.FD27_GL000511"/>
<dbReference type="InterPro" id="IPR020904">
    <property type="entry name" value="Sc_DH/Rdtase_CS"/>
</dbReference>
<comment type="similarity">
    <text evidence="1">Belongs to the short-chain dehydrogenases/reductases (SDR) family.</text>
</comment>